<dbReference type="Proteomes" id="UP000054270">
    <property type="component" value="Unassembled WGS sequence"/>
</dbReference>
<accession>A0A0D2KJB8</accession>
<dbReference type="SUPFAM" id="SSF54160">
    <property type="entry name" value="Chromo domain-like"/>
    <property type="match status" value="1"/>
</dbReference>
<evidence type="ECO:0000313" key="1">
    <source>
        <dbReference type="EMBL" id="KJA14722.1"/>
    </source>
</evidence>
<dbReference type="OMA" id="GEHTIFE"/>
<feature type="non-terminal residue" evidence="1">
    <location>
        <position position="109"/>
    </location>
</feature>
<dbReference type="OrthoDB" id="3211671at2759"/>
<dbReference type="Gene3D" id="2.40.50.40">
    <property type="match status" value="1"/>
</dbReference>
<feature type="non-terminal residue" evidence="1">
    <location>
        <position position="1"/>
    </location>
</feature>
<dbReference type="CDD" id="cd00024">
    <property type="entry name" value="CD_CSD"/>
    <property type="match status" value="1"/>
</dbReference>
<dbReference type="STRING" id="945553.A0A0D2KJB8"/>
<organism evidence="1 2">
    <name type="scientific">Hypholoma sublateritium (strain FD-334 SS-4)</name>
    <dbReference type="NCBI Taxonomy" id="945553"/>
    <lineage>
        <taxon>Eukaryota</taxon>
        <taxon>Fungi</taxon>
        <taxon>Dikarya</taxon>
        <taxon>Basidiomycota</taxon>
        <taxon>Agaricomycotina</taxon>
        <taxon>Agaricomycetes</taxon>
        <taxon>Agaricomycetidae</taxon>
        <taxon>Agaricales</taxon>
        <taxon>Agaricineae</taxon>
        <taxon>Strophariaceae</taxon>
        <taxon>Hypholoma</taxon>
    </lineage>
</organism>
<dbReference type="AlphaFoldDB" id="A0A0D2KJB8"/>
<keyword evidence="2" id="KW-1185">Reference proteome</keyword>
<sequence>SYQIQLPPRLKQRGIHDVFHAALLRVHIPNDDRLFPGRDLSQLEAGSDAEHEWAVDRILGHSGRAAEAYFRIQWKAGDVTWLPYSKVHHLNAFKEYLDLQNVSFIQSLP</sequence>
<dbReference type="InterPro" id="IPR016197">
    <property type="entry name" value="Chromo-like_dom_sf"/>
</dbReference>
<proteinExistence type="predicted"/>
<protein>
    <recommendedName>
        <fullName evidence="3">Chromo domain-containing protein</fullName>
    </recommendedName>
</protein>
<gene>
    <name evidence="1" type="ORF">HYPSUDRAFT_100361</name>
</gene>
<evidence type="ECO:0008006" key="3">
    <source>
        <dbReference type="Google" id="ProtNLM"/>
    </source>
</evidence>
<evidence type="ECO:0000313" key="2">
    <source>
        <dbReference type="Proteomes" id="UP000054270"/>
    </source>
</evidence>
<dbReference type="EMBL" id="KN817667">
    <property type="protein sequence ID" value="KJA14722.1"/>
    <property type="molecule type" value="Genomic_DNA"/>
</dbReference>
<reference evidence="2" key="1">
    <citation type="submission" date="2014-04" db="EMBL/GenBank/DDBJ databases">
        <title>Evolutionary Origins and Diversification of the Mycorrhizal Mutualists.</title>
        <authorList>
            <consortium name="DOE Joint Genome Institute"/>
            <consortium name="Mycorrhizal Genomics Consortium"/>
            <person name="Kohler A."/>
            <person name="Kuo A."/>
            <person name="Nagy L.G."/>
            <person name="Floudas D."/>
            <person name="Copeland A."/>
            <person name="Barry K.W."/>
            <person name="Cichocki N."/>
            <person name="Veneault-Fourrey C."/>
            <person name="LaButti K."/>
            <person name="Lindquist E.A."/>
            <person name="Lipzen A."/>
            <person name="Lundell T."/>
            <person name="Morin E."/>
            <person name="Murat C."/>
            <person name="Riley R."/>
            <person name="Ohm R."/>
            <person name="Sun H."/>
            <person name="Tunlid A."/>
            <person name="Henrissat B."/>
            <person name="Grigoriev I.V."/>
            <person name="Hibbett D.S."/>
            <person name="Martin F."/>
        </authorList>
    </citation>
    <scope>NUCLEOTIDE SEQUENCE [LARGE SCALE GENOMIC DNA]</scope>
    <source>
        <strain evidence="2">FD-334 SS-4</strain>
    </source>
</reference>
<name>A0A0D2KJB8_HYPSF</name>